<dbReference type="InterPro" id="IPR002716">
    <property type="entry name" value="PIN_dom"/>
</dbReference>
<dbReference type="InterPro" id="IPR029060">
    <property type="entry name" value="PIN-like_dom_sf"/>
</dbReference>
<evidence type="ECO:0000259" key="1">
    <source>
        <dbReference type="Pfam" id="PF13470"/>
    </source>
</evidence>
<sequence>MKLFLDANIIYSAAKSKLGASYLIFQLRGRFNFQLISSRLALVEAERNITEKKSSETVESFYKLIEVIKIISVDSKQAKHYYKRVIEEKDAPILYGAKQSKADYLITLDRKHFFTNEIKKERFPFKILIPGDFINNLM</sequence>
<dbReference type="EMBL" id="PCVL01000021">
    <property type="protein sequence ID" value="PIQ72657.1"/>
    <property type="molecule type" value="Genomic_DNA"/>
</dbReference>
<dbReference type="SUPFAM" id="SSF88723">
    <property type="entry name" value="PIN domain-like"/>
    <property type="match status" value="1"/>
</dbReference>
<comment type="caution">
    <text evidence="2">The sequence shown here is derived from an EMBL/GenBank/DDBJ whole genome shotgun (WGS) entry which is preliminary data.</text>
</comment>
<dbReference type="Pfam" id="PF13470">
    <property type="entry name" value="PIN_3"/>
    <property type="match status" value="1"/>
</dbReference>
<dbReference type="CDD" id="cd09854">
    <property type="entry name" value="PIN_VapC-like"/>
    <property type="match status" value="1"/>
</dbReference>
<dbReference type="AlphaFoldDB" id="A0A2H0KN18"/>
<evidence type="ECO:0000313" key="3">
    <source>
        <dbReference type="Proteomes" id="UP000229570"/>
    </source>
</evidence>
<evidence type="ECO:0000313" key="2">
    <source>
        <dbReference type="EMBL" id="PIQ72657.1"/>
    </source>
</evidence>
<organism evidence="2 3">
    <name type="scientific">Candidatus Roizmanbacteria bacterium CG11_big_fil_rev_8_21_14_0_20_35_14</name>
    <dbReference type="NCBI Taxonomy" id="1974855"/>
    <lineage>
        <taxon>Bacteria</taxon>
        <taxon>Candidatus Roizmaniibacteriota</taxon>
    </lineage>
</organism>
<reference evidence="2 3" key="1">
    <citation type="submission" date="2017-09" db="EMBL/GenBank/DDBJ databases">
        <title>Depth-based differentiation of microbial function through sediment-hosted aquifers and enrichment of novel symbionts in the deep terrestrial subsurface.</title>
        <authorList>
            <person name="Probst A.J."/>
            <person name="Ladd B."/>
            <person name="Jarett J.K."/>
            <person name="Geller-Mcgrath D.E."/>
            <person name="Sieber C.M."/>
            <person name="Emerson J.B."/>
            <person name="Anantharaman K."/>
            <person name="Thomas B.C."/>
            <person name="Malmstrom R."/>
            <person name="Stieglmeier M."/>
            <person name="Klingl A."/>
            <person name="Woyke T."/>
            <person name="Ryan C.M."/>
            <person name="Banfield J.F."/>
        </authorList>
    </citation>
    <scope>NUCLEOTIDE SEQUENCE [LARGE SCALE GENOMIC DNA]</scope>
    <source>
        <strain evidence="2">CG11_big_fil_rev_8_21_14_0_20_35_14</strain>
    </source>
</reference>
<accession>A0A2H0KN18</accession>
<feature type="domain" description="PIN" evidence="1">
    <location>
        <begin position="3"/>
        <end position="111"/>
    </location>
</feature>
<protein>
    <recommendedName>
        <fullName evidence="1">PIN domain-containing protein</fullName>
    </recommendedName>
</protein>
<gene>
    <name evidence="2" type="ORF">COV86_01795</name>
</gene>
<name>A0A2H0KN18_9BACT</name>
<proteinExistence type="predicted"/>
<dbReference type="Proteomes" id="UP000229570">
    <property type="component" value="Unassembled WGS sequence"/>
</dbReference>